<reference evidence="4 5" key="1">
    <citation type="journal article" date="2018" name="Mol. Plant">
        <title>The genome of Artemisia annua provides insight into the evolution of Asteraceae family and artemisinin biosynthesis.</title>
        <authorList>
            <person name="Shen Q."/>
            <person name="Zhang L."/>
            <person name="Liao Z."/>
            <person name="Wang S."/>
            <person name="Yan T."/>
            <person name="Shi P."/>
            <person name="Liu M."/>
            <person name="Fu X."/>
            <person name="Pan Q."/>
            <person name="Wang Y."/>
            <person name="Lv Z."/>
            <person name="Lu X."/>
            <person name="Zhang F."/>
            <person name="Jiang W."/>
            <person name="Ma Y."/>
            <person name="Chen M."/>
            <person name="Hao X."/>
            <person name="Li L."/>
            <person name="Tang Y."/>
            <person name="Lv G."/>
            <person name="Zhou Y."/>
            <person name="Sun X."/>
            <person name="Brodelius P.E."/>
            <person name="Rose J.K.C."/>
            <person name="Tang K."/>
        </authorList>
    </citation>
    <scope>NUCLEOTIDE SEQUENCE [LARGE SCALE GENOMIC DNA]</scope>
    <source>
        <strain evidence="5">cv. Huhao1</strain>
        <tissue evidence="4">Leaf</tissue>
    </source>
</reference>
<dbReference type="Pfam" id="PF00560">
    <property type="entry name" value="LRR_1"/>
    <property type="match status" value="1"/>
</dbReference>
<dbReference type="SUPFAM" id="SSF52047">
    <property type="entry name" value="RNI-like"/>
    <property type="match status" value="1"/>
</dbReference>
<accession>A0A2U1KRN3</accession>
<dbReference type="Gene3D" id="3.80.10.10">
    <property type="entry name" value="Ribonuclease Inhibitor"/>
    <property type="match status" value="1"/>
</dbReference>
<organism evidence="4 5">
    <name type="scientific">Artemisia annua</name>
    <name type="common">Sweet wormwood</name>
    <dbReference type="NCBI Taxonomy" id="35608"/>
    <lineage>
        <taxon>Eukaryota</taxon>
        <taxon>Viridiplantae</taxon>
        <taxon>Streptophyta</taxon>
        <taxon>Embryophyta</taxon>
        <taxon>Tracheophyta</taxon>
        <taxon>Spermatophyta</taxon>
        <taxon>Magnoliopsida</taxon>
        <taxon>eudicotyledons</taxon>
        <taxon>Gunneridae</taxon>
        <taxon>Pentapetalae</taxon>
        <taxon>asterids</taxon>
        <taxon>campanulids</taxon>
        <taxon>Asterales</taxon>
        <taxon>Asteraceae</taxon>
        <taxon>Asteroideae</taxon>
        <taxon>Anthemideae</taxon>
        <taxon>Artemisiinae</taxon>
        <taxon>Artemisia</taxon>
    </lineage>
</organism>
<dbReference type="PANTHER" id="PTHR36766">
    <property type="entry name" value="PLANT BROAD-SPECTRUM MILDEW RESISTANCE PROTEIN RPW8"/>
    <property type="match status" value="1"/>
</dbReference>
<dbReference type="OrthoDB" id="2016095at2759"/>
<dbReference type="InterPro" id="IPR032675">
    <property type="entry name" value="LRR_dom_sf"/>
</dbReference>
<comment type="similarity">
    <text evidence="1">Belongs to the disease resistance NB-LRR family.</text>
</comment>
<dbReference type="PANTHER" id="PTHR36766:SF13">
    <property type="entry name" value="POWDERY MILDEW RESISTANCE PROTEIN, RPW8"/>
    <property type="match status" value="1"/>
</dbReference>
<evidence type="ECO:0000259" key="3">
    <source>
        <dbReference type="Pfam" id="PF05659"/>
    </source>
</evidence>
<evidence type="ECO:0000313" key="5">
    <source>
        <dbReference type="Proteomes" id="UP000245207"/>
    </source>
</evidence>
<dbReference type="GO" id="GO:0006952">
    <property type="term" value="P:defense response"/>
    <property type="evidence" value="ECO:0007669"/>
    <property type="project" value="UniProtKB-KW"/>
</dbReference>
<dbReference type="InterPro" id="IPR001611">
    <property type="entry name" value="Leu-rich_rpt"/>
</dbReference>
<dbReference type="AlphaFoldDB" id="A0A2U1KRN3"/>
<evidence type="ECO:0000256" key="2">
    <source>
        <dbReference type="ARBA" id="ARBA00022821"/>
    </source>
</evidence>
<sequence length="462" mass="52791">MAVAIEIALKRVSNDLLKCLKLVLEQTILLLAAKFTKQLKCLEKTLQSIKFNGSWRSSKVLDRPQNEIATFIVHMEKGKELVRKCLRVNCLNMNQKYFHLYKLIRLNNELVRFFKVDMEVKMMSTSMKSLSGVYDLANKMDQLSTAATYEFCEEPVELFVEIYRNNFPTWWIEHKAQPINAHSLSILTDEAFNSIWYDLNAPKVNVLTLNIRSRIYALPQFIKRMSQLRELNVTSFGVYPTQLHGLSSISYLSNLETIRFEHVSISSSIQHIFALPNLQKLSFVMCEIGDAFMGCGIDSNLTDLEFDRCYDLKELPSGICSLVNLRTLSITNCHELDGLPKALGNLLHLENLNLQCCTKLQELPESIGSLRNLTSIDITDCLSISVLPEETGELCGLRVLKMSGCQGLQELPVSMNNLCQLEDVTCDEETSYLWMSFEIDLYDLKVNVVEDNRIESFMKIIS</sequence>
<evidence type="ECO:0000256" key="1">
    <source>
        <dbReference type="ARBA" id="ARBA00008894"/>
    </source>
</evidence>
<dbReference type="Pfam" id="PF05659">
    <property type="entry name" value="RPW8"/>
    <property type="match status" value="1"/>
</dbReference>
<gene>
    <name evidence="4" type="ORF">CTI12_AA572380</name>
</gene>
<feature type="domain" description="RPW8" evidence="3">
    <location>
        <begin position="33"/>
        <end position="132"/>
    </location>
</feature>
<dbReference type="InterPro" id="IPR008808">
    <property type="entry name" value="Powdery_mildew-R_dom"/>
</dbReference>
<comment type="caution">
    <text evidence="4">The sequence shown here is derived from an EMBL/GenBank/DDBJ whole genome shotgun (WGS) entry which is preliminary data.</text>
</comment>
<dbReference type="EMBL" id="PKPP01014683">
    <property type="protein sequence ID" value="PWA39391.1"/>
    <property type="molecule type" value="Genomic_DNA"/>
</dbReference>
<proteinExistence type="inferred from homology"/>
<keyword evidence="5" id="KW-1185">Reference proteome</keyword>
<name>A0A2U1KRN3_ARTAN</name>
<keyword evidence="2" id="KW-0611">Plant defense</keyword>
<dbReference type="STRING" id="35608.A0A2U1KRN3"/>
<dbReference type="Proteomes" id="UP000245207">
    <property type="component" value="Unassembled WGS sequence"/>
</dbReference>
<evidence type="ECO:0000313" key="4">
    <source>
        <dbReference type="EMBL" id="PWA39391.1"/>
    </source>
</evidence>
<protein>
    <submittedName>
        <fullName evidence="4">Disease resistance protein</fullName>
    </submittedName>
</protein>